<evidence type="ECO:0000256" key="2">
    <source>
        <dbReference type="HAMAP-Rule" id="MF_00048"/>
    </source>
</evidence>
<dbReference type="NCBIfam" id="NF009154">
    <property type="entry name" value="PRK12497.3-3"/>
    <property type="match status" value="1"/>
</dbReference>
<dbReference type="NCBIfam" id="NF009150">
    <property type="entry name" value="PRK12497.1-3"/>
    <property type="match status" value="1"/>
</dbReference>
<dbReference type="InterPro" id="IPR011856">
    <property type="entry name" value="tRNA_endonuc-like_dom_sf"/>
</dbReference>
<dbReference type="GO" id="GO:0003676">
    <property type="term" value="F:nucleic acid binding"/>
    <property type="evidence" value="ECO:0007669"/>
    <property type="project" value="InterPro"/>
</dbReference>
<dbReference type="eggNOG" id="COG0792">
    <property type="taxonomic scope" value="Bacteria"/>
</dbReference>
<comment type="caution">
    <text evidence="3">The sequence shown here is derived from an EMBL/GenBank/DDBJ whole genome shotgun (WGS) entry which is preliminary data.</text>
</comment>
<dbReference type="Proteomes" id="UP000008366">
    <property type="component" value="Unassembled WGS sequence"/>
</dbReference>
<dbReference type="InterPro" id="IPR011335">
    <property type="entry name" value="Restrct_endonuc-II-like"/>
</dbReference>
<dbReference type="CDD" id="cd20736">
    <property type="entry name" value="PoNe_Nuclease"/>
    <property type="match status" value="1"/>
</dbReference>
<reference evidence="3 4" key="1">
    <citation type="submission" date="2012-08" db="EMBL/GenBank/DDBJ databases">
        <title>Whole genome shotgun sequence of Kineosphaera limosa NBRC 100340.</title>
        <authorList>
            <person name="Yoshida I."/>
            <person name="Isaki S."/>
            <person name="Hosoyama A."/>
            <person name="Tsuchikane K."/>
            <person name="Katsumata H."/>
            <person name="Ando Y."/>
            <person name="Ohji S."/>
            <person name="Hamada M."/>
            <person name="Tamura T."/>
            <person name="Yamazoe A."/>
            <person name="Yamazaki S."/>
            <person name="Fujita N."/>
        </authorList>
    </citation>
    <scope>NUCLEOTIDE SEQUENCE [LARGE SCALE GENOMIC DNA]</scope>
    <source>
        <strain evidence="3 4">NBRC 100340</strain>
    </source>
</reference>
<dbReference type="AlphaFoldDB" id="K6X702"/>
<gene>
    <name evidence="3" type="ORF">KILIM_007_00420</name>
</gene>
<evidence type="ECO:0000313" key="3">
    <source>
        <dbReference type="EMBL" id="GAB94604.1"/>
    </source>
</evidence>
<dbReference type="Pfam" id="PF02021">
    <property type="entry name" value="UPF0102"/>
    <property type="match status" value="1"/>
</dbReference>
<dbReference type="STRING" id="1184609.KILIM_007_00420"/>
<dbReference type="InterPro" id="IPR003509">
    <property type="entry name" value="UPF0102_YraN-like"/>
</dbReference>
<comment type="similarity">
    <text evidence="1 2">Belongs to the UPF0102 family.</text>
</comment>
<keyword evidence="4" id="KW-1185">Reference proteome</keyword>
<sequence>MGGRNRAVGAYGERVAARRLLELGYEILATNWRCREGEVDIIALDGTCLVVVEVKTRTSDRFGSPIEAITPRKAARLRRLAGTWLAQHPHVASRRVRIDIVGVRQPPRGAAEVTHLMGV</sequence>
<dbReference type="HAMAP" id="MF_00048">
    <property type="entry name" value="UPF0102"/>
    <property type="match status" value="1"/>
</dbReference>
<proteinExistence type="inferred from homology"/>
<protein>
    <recommendedName>
        <fullName evidence="2">UPF0102 protein KILIM_007_00420</fullName>
    </recommendedName>
</protein>
<name>K6X702_9MICO</name>
<organism evidence="3 4">
    <name type="scientific">Kineosphaera limosa NBRC 100340</name>
    <dbReference type="NCBI Taxonomy" id="1184609"/>
    <lineage>
        <taxon>Bacteria</taxon>
        <taxon>Bacillati</taxon>
        <taxon>Actinomycetota</taxon>
        <taxon>Actinomycetes</taxon>
        <taxon>Micrococcales</taxon>
        <taxon>Dermatophilaceae</taxon>
        <taxon>Kineosphaera</taxon>
    </lineage>
</organism>
<dbReference type="Gene3D" id="3.40.1350.10">
    <property type="match status" value="1"/>
</dbReference>
<dbReference type="PANTHER" id="PTHR34039:SF1">
    <property type="entry name" value="UPF0102 PROTEIN YRAN"/>
    <property type="match status" value="1"/>
</dbReference>
<evidence type="ECO:0000313" key="4">
    <source>
        <dbReference type="Proteomes" id="UP000008366"/>
    </source>
</evidence>
<accession>K6X702</accession>
<dbReference type="PANTHER" id="PTHR34039">
    <property type="entry name" value="UPF0102 PROTEIN YRAN"/>
    <property type="match status" value="1"/>
</dbReference>
<dbReference type="SUPFAM" id="SSF52980">
    <property type="entry name" value="Restriction endonuclease-like"/>
    <property type="match status" value="1"/>
</dbReference>
<evidence type="ECO:0000256" key="1">
    <source>
        <dbReference type="ARBA" id="ARBA00006738"/>
    </source>
</evidence>
<dbReference type="EMBL" id="BAHD01000007">
    <property type="protein sequence ID" value="GAB94604.1"/>
    <property type="molecule type" value="Genomic_DNA"/>
</dbReference>
<dbReference type="OrthoDB" id="9794876at2"/>